<dbReference type="KEGG" id="pbt:ING2E5B_0169"/>
<dbReference type="AlphaFoldDB" id="A0A098BW99"/>
<feature type="transmembrane region" description="Helical" evidence="1">
    <location>
        <begin position="133"/>
        <end position="152"/>
    </location>
</feature>
<dbReference type="EMBL" id="LN515532">
    <property type="protein sequence ID" value="CEA14929.1"/>
    <property type="molecule type" value="Genomic_DNA"/>
</dbReference>
<sequence>MPLLFQDTIQDSLSLYLRTAEPPVQKDLINVDFGNYEYLSTNPQGVLFSPDSVLLHEKFSMFSGIEGSSFLLNPLMSGVLFSMFFICFIIFSFIFSKEGVALSGNFNSILSFSSRSSKGYKEQVTTTEVWGEVFMIFQSILLFTIFLTTYLIDKGILVVTFSSYAFNFLSVFVAMTLLACLKYLIYRSIASFFLHNDIKNWISRYFRLIELAGVVLFIPLFAYVFLPESRSTLLILILTVFVIVRLVVAIELLNIFVKNKVGSFYFFVYLCGTEIAPYLLFYKGMLSFISIAGNNII</sequence>
<feature type="transmembrane region" description="Helical" evidence="1">
    <location>
        <begin position="233"/>
        <end position="257"/>
    </location>
</feature>
<feature type="transmembrane region" description="Helical" evidence="1">
    <location>
        <begin position="164"/>
        <end position="185"/>
    </location>
</feature>
<gene>
    <name evidence="2" type="ORF">ING2E5B_0169</name>
</gene>
<dbReference type="Pfam" id="PF14093">
    <property type="entry name" value="DUF4271"/>
    <property type="match status" value="1"/>
</dbReference>
<evidence type="ECO:0000313" key="3">
    <source>
        <dbReference type="Proteomes" id="UP000032417"/>
    </source>
</evidence>
<dbReference type="HOGENOM" id="CLU_879144_0_0_10"/>
<feature type="transmembrane region" description="Helical" evidence="1">
    <location>
        <begin position="70"/>
        <end position="95"/>
    </location>
</feature>
<keyword evidence="1" id="KW-0812">Transmembrane</keyword>
<dbReference type="InterPro" id="IPR025367">
    <property type="entry name" value="DUF4271"/>
</dbReference>
<keyword evidence="1" id="KW-0472">Membrane</keyword>
<name>A0A098BW99_9BACT</name>
<proteinExistence type="predicted"/>
<keyword evidence="1" id="KW-1133">Transmembrane helix</keyword>
<organism evidence="2 3">
    <name type="scientific">Fermentimonas caenicola</name>
    <dbReference type="NCBI Taxonomy" id="1562970"/>
    <lineage>
        <taxon>Bacteria</taxon>
        <taxon>Pseudomonadati</taxon>
        <taxon>Bacteroidota</taxon>
        <taxon>Bacteroidia</taxon>
        <taxon>Bacteroidales</taxon>
        <taxon>Dysgonomonadaceae</taxon>
        <taxon>Fermentimonas</taxon>
    </lineage>
</organism>
<feature type="transmembrane region" description="Helical" evidence="1">
    <location>
        <begin position="205"/>
        <end position="226"/>
    </location>
</feature>
<keyword evidence="3" id="KW-1185">Reference proteome</keyword>
<feature type="transmembrane region" description="Helical" evidence="1">
    <location>
        <begin position="263"/>
        <end position="281"/>
    </location>
</feature>
<reference evidence="2 3" key="1">
    <citation type="submission" date="2014-08" db="EMBL/GenBank/DDBJ databases">
        <authorList>
            <person name="Wibberg D."/>
        </authorList>
    </citation>
    <scope>NUCLEOTIDE SEQUENCE [LARGE SCALE GENOMIC DNA]</scope>
    <source>
        <strain evidence="3">ING2-E5B</strain>
    </source>
</reference>
<protein>
    <submittedName>
        <fullName evidence="2">Putative membrane protein</fullName>
    </submittedName>
</protein>
<accession>A0A098BW99</accession>
<dbReference type="Proteomes" id="UP000032417">
    <property type="component" value="Chromosome 1"/>
</dbReference>
<evidence type="ECO:0000256" key="1">
    <source>
        <dbReference type="SAM" id="Phobius"/>
    </source>
</evidence>
<dbReference type="STRING" id="1562970.ING2E5B_0169"/>
<dbReference type="OrthoDB" id="1017212at2"/>
<evidence type="ECO:0000313" key="2">
    <source>
        <dbReference type="EMBL" id="CEA14929.1"/>
    </source>
</evidence>